<dbReference type="AlphaFoldDB" id="A0A4Y9ZM65"/>
<comment type="caution">
    <text evidence="1">The sequence shown here is derived from an EMBL/GenBank/DDBJ whole genome shotgun (WGS) entry which is preliminary data.</text>
</comment>
<evidence type="ECO:0000313" key="1">
    <source>
        <dbReference type="EMBL" id="TFY75177.1"/>
    </source>
</evidence>
<proteinExistence type="predicted"/>
<dbReference type="STRING" id="135208.A0A4Y9ZM65"/>
<keyword evidence="2" id="KW-1185">Reference proteome</keyword>
<dbReference type="Proteomes" id="UP000298061">
    <property type="component" value="Unassembled WGS sequence"/>
</dbReference>
<name>A0A4Y9ZM65_9AGAM</name>
<sequence>MKLKLTQLTSDKVKLLGYINIPVFLPSVKGPTLELEVEAYIVSDMSAPILLGEDFHLNYKLDIK</sequence>
<dbReference type="OrthoDB" id="3068303at2759"/>
<organism evidence="1 2">
    <name type="scientific">Hericium alpestre</name>
    <dbReference type="NCBI Taxonomy" id="135208"/>
    <lineage>
        <taxon>Eukaryota</taxon>
        <taxon>Fungi</taxon>
        <taxon>Dikarya</taxon>
        <taxon>Basidiomycota</taxon>
        <taxon>Agaricomycotina</taxon>
        <taxon>Agaricomycetes</taxon>
        <taxon>Russulales</taxon>
        <taxon>Hericiaceae</taxon>
        <taxon>Hericium</taxon>
    </lineage>
</organism>
<accession>A0A4Y9ZM65</accession>
<dbReference type="EMBL" id="SFCI01001690">
    <property type="protein sequence ID" value="TFY75177.1"/>
    <property type="molecule type" value="Genomic_DNA"/>
</dbReference>
<gene>
    <name evidence="1" type="ORF">EWM64_g8840</name>
</gene>
<protein>
    <submittedName>
        <fullName evidence="1">Uncharacterized protein</fullName>
    </submittedName>
</protein>
<evidence type="ECO:0000313" key="2">
    <source>
        <dbReference type="Proteomes" id="UP000298061"/>
    </source>
</evidence>
<reference evidence="1 2" key="1">
    <citation type="submission" date="2019-02" db="EMBL/GenBank/DDBJ databases">
        <title>Genome sequencing of the rare red list fungi Hericium alpestre (H. flagellum).</title>
        <authorList>
            <person name="Buettner E."/>
            <person name="Kellner H."/>
        </authorList>
    </citation>
    <scope>NUCLEOTIDE SEQUENCE [LARGE SCALE GENOMIC DNA]</scope>
    <source>
        <strain evidence="1 2">DSM 108284</strain>
    </source>
</reference>